<keyword evidence="2" id="KW-1185">Reference proteome</keyword>
<dbReference type="InterPro" id="IPR022025">
    <property type="entry name" value="Amidoligase_2"/>
</dbReference>
<accession>A0A432YAV4</accession>
<reference evidence="2" key="1">
    <citation type="journal article" date="2018" name="Front. Microbiol.">
        <title>Genome-Based Analysis Reveals the Taxonomy and Diversity of the Family Idiomarinaceae.</title>
        <authorList>
            <person name="Liu Y."/>
            <person name="Lai Q."/>
            <person name="Shao Z."/>
        </authorList>
    </citation>
    <scope>NUCLEOTIDE SEQUENCE [LARGE SCALE GENOMIC DNA]</scope>
    <source>
        <strain evidence="2">F23</strain>
    </source>
</reference>
<protein>
    <recommendedName>
        <fullName evidence="3">Amidoligase enzyme</fullName>
    </recommendedName>
</protein>
<dbReference type="AlphaFoldDB" id="A0A432YAV4"/>
<sequence>MTQTTTKRFKPLQRPETDSGQLRTIGFEIEFSGLSVQQTLDVLQAHLQGQVDHISLAERSIQHESLGTFHIELDWSYLKRIARERPTSGTPEHIWLEELHALAERMVPMEIVCPPMTLAQCECLFPIIKALREAGAKGTDESWIAAYGVHVNPQVASEDSTDVLRYVQAFSLLQWWLFKALKVDTTRKLSPYIDKYPEAYIRHLCTQSEVSQGQLIDDYLRYNASRNRALDMLPLFSHWRPEVVAKAVGDEKVGARPTFHFRLPNCQIEQKNWQLDSAWHSWWVVEQLANDSDALAYWKQAFLAADRPLVGVDESAWIDRIASWLHDRAWW</sequence>
<evidence type="ECO:0000313" key="1">
    <source>
        <dbReference type="EMBL" id="RUO58109.1"/>
    </source>
</evidence>
<dbReference type="Proteomes" id="UP000287330">
    <property type="component" value="Unassembled WGS sequence"/>
</dbReference>
<dbReference type="Pfam" id="PF12224">
    <property type="entry name" value="Amidoligase_2"/>
    <property type="match status" value="1"/>
</dbReference>
<evidence type="ECO:0000313" key="2">
    <source>
        <dbReference type="Proteomes" id="UP000287330"/>
    </source>
</evidence>
<gene>
    <name evidence="1" type="ORF">CWE25_00455</name>
</gene>
<organism evidence="1 2">
    <name type="scientific">Idiomarina fontislapidosi</name>
    <dbReference type="NCBI Taxonomy" id="263723"/>
    <lineage>
        <taxon>Bacteria</taxon>
        <taxon>Pseudomonadati</taxon>
        <taxon>Pseudomonadota</taxon>
        <taxon>Gammaproteobacteria</taxon>
        <taxon>Alteromonadales</taxon>
        <taxon>Idiomarinaceae</taxon>
        <taxon>Idiomarina</taxon>
    </lineage>
</organism>
<name>A0A432YAV4_9GAMM</name>
<dbReference type="RefSeq" id="WP_110572101.1">
    <property type="nucleotide sequence ID" value="NZ_PIPV01000001.1"/>
</dbReference>
<evidence type="ECO:0008006" key="3">
    <source>
        <dbReference type="Google" id="ProtNLM"/>
    </source>
</evidence>
<proteinExistence type="predicted"/>
<dbReference type="OrthoDB" id="5597599at2"/>
<dbReference type="EMBL" id="PIPV01000001">
    <property type="protein sequence ID" value="RUO58109.1"/>
    <property type="molecule type" value="Genomic_DNA"/>
</dbReference>
<comment type="caution">
    <text evidence="1">The sequence shown here is derived from an EMBL/GenBank/DDBJ whole genome shotgun (WGS) entry which is preliminary data.</text>
</comment>